<keyword evidence="2" id="KW-1185">Reference proteome</keyword>
<evidence type="ECO:0000313" key="1">
    <source>
        <dbReference type="EMBL" id="GGM65185.1"/>
    </source>
</evidence>
<dbReference type="RefSeq" id="WP_189059825.1">
    <property type="nucleotide sequence ID" value="NZ_BMMK01000019.1"/>
</dbReference>
<reference evidence="1" key="2">
    <citation type="submission" date="2020-09" db="EMBL/GenBank/DDBJ databases">
        <authorList>
            <person name="Sun Q."/>
            <person name="Zhou Y."/>
        </authorList>
    </citation>
    <scope>NUCLEOTIDE SEQUENCE</scope>
    <source>
        <strain evidence="1">CGMCC 4.5737</strain>
    </source>
</reference>
<dbReference type="AlphaFoldDB" id="A0A8J3CAI5"/>
<dbReference type="Proteomes" id="UP000637578">
    <property type="component" value="Unassembled WGS sequence"/>
</dbReference>
<name>A0A8J3CAI5_9PSEU</name>
<gene>
    <name evidence="1" type="ORF">GCM10012275_39650</name>
</gene>
<sequence length="83" mass="9366">MTSYRNRRTGQVHEPEPGSWMAHRLAGLPDVWEPVEPAPARPARTARKADWVDYAVARGYTRADAESLSREDLARLFDADDEG</sequence>
<proteinExistence type="predicted"/>
<reference evidence="1" key="1">
    <citation type="journal article" date="2014" name="Int. J. Syst. Evol. Microbiol.">
        <title>Complete genome sequence of Corynebacterium casei LMG S-19264T (=DSM 44701T), isolated from a smear-ripened cheese.</title>
        <authorList>
            <consortium name="US DOE Joint Genome Institute (JGI-PGF)"/>
            <person name="Walter F."/>
            <person name="Albersmeier A."/>
            <person name="Kalinowski J."/>
            <person name="Ruckert C."/>
        </authorList>
    </citation>
    <scope>NUCLEOTIDE SEQUENCE</scope>
    <source>
        <strain evidence="1">CGMCC 4.5737</strain>
    </source>
</reference>
<dbReference type="EMBL" id="BMMK01000019">
    <property type="protein sequence ID" value="GGM65185.1"/>
    <property type="molecule type" value="Genomic_DNA"/>
</dbReference>
<protein>
    <submittedName>
        <fullName evidence="1">Uncharacterized protein</fullName>
    </submittedName>
</protein>
<evidence type="ECO:0000313" key="2">
    <source>
        <dbReference type="Proteomes" id="UP000637578"/>
    </source>
</evidence>
<accession>A0A8J3CAI5</accession>
<comment type="caution">
    <text evidence="1">The sequence shown here is derived from an EMBL/GenBank/DDBJ whole genome shotgun (WGS) entry which is preliminary data.</text>
</comment>
<organism evidence="1 2">
    <name type="scientific">Longimycelium tulufanense</name>
    <dbReference type="NCBI Taxonomy" id="907463"/>
    <lineage>
        <taxon>Bacteria</taxon>
        <taxon>Bacillati</taxon>
        <taxon>Actinomycetota</taxon>
        <taxon>Actinomycetes</taxon>
        <taxon>Pseudonocardiales</taxon>
        <taxon>Pseudonocardiaceae</taxon>
        <taxon>Longimycelium</taxon>
    </lineage>
</organism>